<dbReference type="EMBL" id="BTSX01000001">
    <property type="protein sequence ID" value="GMS79057.1"/>
    <property type="molecule type" value="Genomic_DNA"/>
</dbReference>
<evidence type="ECO:0000256" key="1">
    <source>
        <dbReference type="SAM" id="Phobius"/>
    </source>
</evidence>
<feature type="non-terminal residue" evidence="2">
    <location>
        <position position="1"/>
    </location>
</feature>
<dbReference type="AlphaFoldDB" id="A0AAV5S9B0"/>
<accession>A0AAV5S9B0</accession>
<dbReference type="Proteomes" id="UP001432027">
    <property type="component" value="Unassembled WGS sequence"/>
</dbReference>
<feature type="transmembrane region" description="Helical" evidence="1">
    <location>
        <begin position="23"/>
        <end position="44"/>
    </location>
</feature>
<evidence type="ECO:0000313" key="3">
    <source>
        <dbReference type="Proteomes" id="UP001432027"/>
    </source>
</evidence>
<gene>
    <name evidence="2" type="ORF">PENTCL1PPCAC_1232</name>
</gene>
<protein>
    <recommendedName>
        <fullName evidence="4">G protein-coupled receptor</fullName>
    </recommendedName>
</protein>
<sequence length="64" mass="7213">LHGAYRRPDLVSYYARLLPTRHVLAYIYAGPCVHVSGLFCHVLYTVSLSTFSQSEFLIAASFAY</sequence>
<organism evidence="2 3">
    <name type="scientific">Pristionchus entomophagus</name>
    <dbReference type="NCBI Taxonomy" id="358040"/>
    <lineage>
        <taxon>Eukaryota</taxon>
        <taxon>Metazoa</taxon>
        <taxon>Ecdysozoa</taxon>
        <taxon>Nematoda</taxon>
        <taxon>Chromadorea</taxon>
        <taxon>Rhabditida</taxon>
        <taxon>Rhabditina</taxon>
        <taxon>Diplogasteromorpha</taxon>
        <taxon>Diplogasteroidea</taxon>
        <taxon>Neodiplogasteridae</taxon>
        <taxon>Pristionchus</taxon>
    </lineage>
</organism>
<comment type="caution">
    <text evidence="2">The sequence shown here is derived from an EMBL/GenBank/DDBJ whole genome shotgun (WGS) entry which is preliminary data.</text>
</comment>
<reference evidence="2" key="1">
    <citation type="submission" date="2023-10" db="EMBL/GenBank/DDBJ databases">
        <title>Genome assembly of Pristionchus species.</title>
        <authorList>
            <person name="Yoshida K."/>
            <person name="Sommer R.J."/>
        </authorList>
    </citation>
    <scope>NUCLEOTIDE SEQUENCE</scope>
    <source>
        <strain evidence="2">RS0144</strain>
    </source>
</reference>
<proteinExistence type="predicted"/>
<keyword evidence="1" id="KW-0812">Transmembrane</keyword>
<keyword evidence="1" id="KW-0472">Membrane</keyword>
<evidence type="ECO:0008006" key="4">
    <source>
        <dbReference type="Google" id="ProtNLM"/>
    </source>
</evidence>
<keyword evidence="3" id="KW-1185">Reference proteome</keyword>
<dbReference type="Pfam" id="PF10317">
    <property type="entry name" value="7TM_GPCR_Srd"/>
    <property type="match status" value="1"/>
</dbReference>
<name>A0AAV5S9B0_9BILA</name>
<evidence type="ECO:0000313" key="2">
    <source>
        <dbReference type="EMBL" id="GMS79057.1"/>
    </source>
</evidence>
<keyword evidence="1" id="KW-1133">Transmembrane helix</keyword>
<dbReference type="InterPro" id="IPR019421">
    <property type="entry name" value="7TM_GPCR_serpentine_rcpt_Srd"/>
</dbReference>